<dbReference type="GO" id="GO:0051087">
    <property type="term" value="F:protein-folding chaperone binding"/>
    <property type="evidence" value="ECO:0007669"/>
    <property type="project" value="TreeGrafter"/>
</dbReference>
<proteinExistence type="inferred from homology"/>
<gene>
    <name evidence="4" type="ORF">DFA_01531</name>
</gene>
<dbReference type="GO" id="GO:0046872">
    <property type="term" value="F:metal ion binding"/>
    <property type="evidence" value="ECO:0007669"/>
    <property type="project" value="TreeGrafter"/>
</dbReference>
<dbReference type="PROSITE" id="PS00681">
    <property type="entry name" value="CHAPERONINS_CPN10"/>
    <property type="match status" value="1"/>
</dbReference>
<dbReference type="GeneID" id="14874059"/>
<reference evidence="5" key="1">
    <citation type="journal article" date="2011" name="Genome Res.">
        <title>Phylogeny-wide analysis of social amoeba genomes highlights ancient origins for complex intercellular communication.</title>
        <authorList>
            <person name="Heidel A.J."/>
            <person name="Lawal H.M."/>
            <person name="Felder M."/>
            <person name="Schilde C."/>
            <person name="Helps N.R."/>
            <person name="Tunggal B."/>
            <person name="Rivero F."/>
            <person name="John U."/>
            <person name="Schleicher M."/>
            <person name="Eichinger L."/>
            <person name="Platzer M."/>
            <person name="Noegel A.A."/>
            <person name="Schaap P."/>
            <person name="Gloeckner G."/>
        </authorList>
    </citation>
    <scope>NUCLEOTIDE SEQUENCE [LARGE SCALE GENOMIC DNA]</scope>
    <source>
        <strain evidence="5">SH3</strain>
    </source>
</reference>
<dbReference type="OMA" id="KEYVNIC"/>
<sequence length="115" mass="12656">MIPLYTNYNANNKQQGIKKFIPLLDRILIEKLSVQSQTAGGIYLPQNKSNENQARVVSVGTGILKSDGSFAGTIVKEGDTIIINANKPLQPILMNDKTYYLMSESDVLGIAELKQ</sequence>
<dbReference type="Pfam" id="PF00166">
    <property type="entry name" value="Cpn10"/>
    <property type="match status" value="1"/>
</dbReference>
<dbReference type="InterPro" id="IPR020818">
    <property type="entry name" value="Chaperonin_GroES"/>
</dbReference>
<dbReference type="InterPro" id="IPR011032">
    <property type="entry name" value="GroES-like_sf"/>
</dbReference>
<protein>
    <submittedName>
        <fullName evidence="4">Chaperonin Cpn10 family protein</fullName>
    </submittedName>
</protein>
<dbReference type="GO" id="GO:0044183">
    <property type="term" value="F:protein folding chaperone"/>
    <property type="evidence" value="ECO:0007669"/>
    <property type="project" value="InterPro"/>
</dbReference>
<dbReference type="AlphaFoldDB" id="F4PTC3"/>
<dbReference type="GO" id="GO:0051082">
    <property type="term" value="F:unfolded protein binding"/>
    <property type="evidence" value="ECO:0007669"/>
    <property type="project" value="TreeGrafter"/>
</dbReference>
<dbReference type="EMBL" id="GL883010">
    <property type="protein sequence ID" value="EGG21645.1"/>
    <property type="molecule type" value="Genomic_DNA"/>
</dbReference>
<name>F4PTC3_CACFS</name>
<dbReference type="GO" id="GO:0005524">
    <property type="term" value="F:ATP binding"/>
    <property type="evidence" value="ECO:0007669"/>
    <property type="project" value="InterPro"/>
</dbReference>
<dbReference type="STRING" id="1054147.F4PTC3"/>
<organism evidence="4 5">
    <name type="scientific">Cavenderia fasciculata</name>
    <name type="common">Slime mold</name>
    <name type="synonym">Dictyostelium fasciculatum</name>
    <dbReference type="NCBI Taxonomy" id="261658"/>
    <lineage>
        <taxon>Eukaryota</taxon>
        <taxon>Amoebozoa</taxon>
        <taxon>Evosea</taxon>
        <taxon>Eumycetozoa</taxon>
        <taxon>Dictyostelia</taxon>
        <taxon>Acytosteliales</taxon>
        <taxon>Cavenderiaceae</taxon>
        <taxon>Cavenderia</taxon>
    </lineage>
</organism>
<evidence type="ECO:0000313" key="4">
    <source>
        <dbReference type="EMBL" id="EGG21645.1"/>
    </source>
</evidence>
<dbReference type="PANTHER" id="PTHR10772:SF0">
    <property type="entry name" value="10 KDA HEAT SHOCK PROTEIN, MITOCHONDRIAL"/>
    <property type="match status" value="1"/>
</dbReference>
<accession>F4PTC3</accession>
<dbReference type="PRINTS" id="PR00297">
    <property type="entry name" value="CHAPERONIN10"/>
</dbReference>
<dbReference type="InterPro" id="IPR018369">
    <property type="entry name" value="Chaprnonin_Cpn10_CS"/>
</dbReference>
<comment type="similarity">
    <text evidence="1 3">Belongs to the GroES chaperonin family.</text>
</comment>
<dbReference type="SMART" id="SM00883">
    <property type="entry name" value="Cpn10"/>
    <property type="match status" value="1"/>
</dbReference>
<dbReference type="SUPFAM" id="SSF50129">
    <property type="entry name" value="GroES-like"/>
    <property type="match status" value="1"/>
</dbReference>
<keyword evidence="5" id="KW-1185">Reference proteome</keyword>
<dbReference type="KEGG" id="dfa:DFA_01531"/>
<evidence type="ECO:0000256" key="3">
    <source>
        <dbReference type="RuleBase" id="RU003479"/>
    </source>
</evidence>
<dbReference type="CDD" id="cd00320">
    <property type="entry name" value="cpn10"/>
    <property type="match status" value="1"/>
</dbReference>
<dbReference type="GO" id="GO:0005759">
    <property type="term" value="C:mitochondrial matrix"/>
    <property type="evidence" value="ECO:0007669"/>
    <property type="project" value="TreeGrafter"/>
</dbReference>
<evidence type="ECO:0000256" key="2">
    <source>
        <dbReference type="ARBA" id="ARBA00023186"/>
    </source>
</evidence>
<dbReference type="RefSeq" id="XP_004359495.1">
    <property type="nucleotide sequence ID" value="XM_004359438.1"/>
</dbReference>
<evidence type="ECO:0000313" key="5">
    <source>
        <dbReference type="Proteomes" id="UP000007797"/>
    </source>
</evidence>
<dbReference type="PANTHER" id="PTHR10772">
    <property type="entry name" value="10 KDA HEAT SHOCK PROTEIN"/>
    <property type="match status" value="1"/>
</dbReference>
<dbReference type="Proteomes" id="UP000007797">
    <property type="component" value="Unassembled WGS sequence"/>
</dbReference>
<keyword evidence="2 3" id="KW-0143">Chaperone</keyword>
<evidence type="ECO:0000256" key="1">
    <source>
        <dbReference type="ARBA" id="ARBA00006975"/>
    </source>
</evidence>
<dbReference type="Gene3D" id="2.30.33.40">
    <property type="entry name" value="GroES chaperonin"/>
    <property type="match status" value="1"/>
</dbReference>
<dbReference type="OrthoDB" id="184876at2759"/>
<dbReference type="InterPro" id="IPR037124">
    <property type="entry name" value="Chaperonin_GroES_sf"/>
</dbReference>